<organism evidence="1 2">
    <name type="scientific">Methylocaldum marinum</name>
    <dbReference type="NCBI Taxonomy" id="1432792"/>
    <lineage>
        <taxon>Bacteria</taxon>
        <taxon>Pseudomonadati</taxon>
        <taxon>Pseudomonadota</taxon>
        <taxon>Gammaproteobacteria</taxon>
        <taxon>Methylococcales</taxon>
        <taxon>Methylococcaceae</taxon>
        <taxon>Methylocaldum</taxon>
    </lineage>
</organism>
<dbReference type="EMBL" id="AP017928">
    <property type="protein sequence ID" value="BBA37415.1"/>
    <property type="molecule type" value="Genomic_DNA"/>
</dbReference>
<accession>A0A250L0K5</accession>
<protein>
    <submittedName>
        <fullName evidence="1">Uncharacterized protein</fullName>
    </submittedName>
</protein>
<evidence type="ECO:0000313" key="2">
    <source>
        <dbReference type="Proteomes" id="UP000266313"/>
    </source>
</evidence>
<gene>
    <name evidence="1" type="ORF">sS8_5498</name>
</gene>
<dbReference type="RefSeq" id="WP_119632404.1">
    <property type="nucleotide sequence ID" value="NZ_AP017928.1"/>
</dbReference>
<dbReference type="AlphaFoldDB" id="A0A250L0K5"/>
<proteinExistence type="predicted"/>
<dbReference type="SUPFAM" id="SSF48371">
    <property type="entry name" value="ARM repeat"/>
    <property type="match status" value="1"/>
</dbReference>
<dbReference type="Proteomes" id="UP000266313">
    <property type="component" value="Chromosome"/>
</dbReference>
<reference evidence="1 2" key="1">
    <citation type="submission" date="2016-12" db="EMBL/GenBank/DDBJ databases">
        <title>Genome sequencing of Methylocaldum marinum.</title>
        <authorList>
            <person name="Takeuchi M."/>
            <person name="Kamagata Y."/>
            <person name="Hiraoka S."/>
            <person name="Oshima K."/>
            <person name="Hattori M."/>
            <person name="Iwasaki W."/>
        </authorList>
    </citation>
    <scope>NUCLEOTIDE SEQUENCE [LARGE SCALE GENOMIC DNA]</scope>
    <source>
        <strain evidence="1 2">S8</strain>
    </source>
</reference>
<dbReference type="InterPro" id="IPR043746">
    <property type="entry name" value="DUF5691"/>
</dbReference>
<dbReference type="Gene3D" id="1.25.10.10">
    <property type="entry name" value="Leucine-rich Repeat Variant"/>
    <property type="match status" value="1"/>
</dbReference>
<dbReference type="OrthoDB" id="262508at2"/>
<sequence>MSLNELARQALLGTRNDAGRAPATGHPDAESLAARLMVQGAPGATLLRQAALLTLAARAGYVPERPNLPPAEPCPEDARPVLPERAATIVQRVLSGFLPQLAGPLLDETTRRGLRLPAGLLPALLELGRKAEHRERVPVVACRKAYWLAAQNSDWRYLADPDRAEPVFETGGPSERRMALRALRKADAGAARESLAKGWSQEPPNERAGLIEALEEGLSDADEDFLENALNDRRKEVRKAAAALLARLPDSRLVARMRDRLRPCLKFKKSLLSTTLDVELPADCDQAMARDGIEKKNNIYGLGERAAWLAQMLACVPPSEWCREFGLSEAKLLKLFRSHEFSAALDYGLASAMANFRDCGLARTWLESALERNDARPEIFNRVVWVLQGSEHLPALAMHALRRDHDAELETFLRLSPTPWTDALGKACLQVWRDPAWQRRQAPYGSRLRAYLSLAQVHLPPWPEYTLGWDTLANELHPAVRQAVDEFIQAMELRIQFNQALETP</sequence>
<keyword evidence="2" id="KW-1185">Reference proteome</keyword>
<dbReference type="InterPro" id="IPR016024">
    <property type="entry name" value="ARM-type_fold"/>
</dbReference>
<name>A0A250L0K5_9GAMM</name>
<dbReference type="KEGG" id="mmai:sS8_5498"/>
<dbReference type="InterPro" id="IPR011989">
    <property type="entry name" value="ARM-like"/>
</dbReference>
<evidence type="ECO:0000313" key="1">
    <source>
        <dbReference type="EMBL" id="BBA37415.1"/>
    </source>
</evidence>
<dbReference type="Pfam" id="PF18944">
    <property type="entry name" value="DUF5691"/>
    <property type="match status" value="1"/>
</dbReference>